<evidence type="ECO:0000313" key="1">
    <source>
        <dbReference type="EMBL" id="MEO1766762.1"/>
    </source>
</evidence>
<proteinExistence type="predicted"/>
<keyword evidence="2" id="KW-1185">Reference proteome</keyword>
<dbReference type="EMBL" id="JBAJEX010000003">
    <property type="protein sequence ID" value="MEO1766762.1"/>
    <property type="molecule type" value="Genomic_DNA"/>
</dbReference>
<gene>
    <name evidence="1" type="ORF">V6E02_06000</name>
</gene>
<comment type="caution">
    <text evidence="1">The sequence shown here is derived from an EMBL/GenBank/DDBJ whole genome shotgun (WGS) entry which is preliminary data.</text>
</comment>
<sequence>MIRLRDYAKALGVCKKTALAQALREGKACEKRPVRGGWAWFVASQPEAAQAHVDTGRLEQCISLALKIDSSANGAARLAVRLYEVL</sequence>
<evidence type="ECO:0000313" key="2">
    <source>
        <dbReference type="Proteomes" id="UP001482231"/>
    </source>
</evidence>
<reference evidence="1 2" key="1">
    <citation type="submission" date="2024-02" db="EMBL/GenBank/DDBJ databases">
        <title>New thermophilic sulfur-oxidizing bacteria from a hot springs of the Uzon caldera (Kamchatka, Russia).</title>
        <authorList>
            <person name="Dukat A.M."/>
            <person name="Elcheninov A.G."/>
            <person name="Frolov E.N."/>
        </authorList>
    </citation>
    <scope>NUCLEOTIDE SEQUENCE [LARGE SCALE GENOMIC DNA]</scope>
    <source>
        <strain evidence="1 2">AK1</strain>
    </source>
</reference>
<accession>A0ABV0EH93</accession>
<organism evidence="1 2">
    <name type="scientific">Thiobacter aerophilum</name>
    <dbReference type="NCBI Taxonomy" id="3121275"/>
    <lineage>
        <taxon>Bacteria</taxon>
        <taxon>Pseudomonadati</taxon>
        <taxon>Pseudomonadota</taxon>
        <taxon>Betaproteobacteria</taxon>
        <taxon>Burkholderiales</taxon>
        <taxon>Thiobacteraceae</taxon>
        <taxon>Thiobacter</taxon>
    </lineage>
</organism>
<dbReference type="RefSeq" id="WP_347307869.1">
    <property type="nucleotide sequence ID" value="NZ_JBAJEX010000003.1"/>
</dbReference>
<protein>
    <recommendedName>
        <fullName evidence="3">Helix-turn-helix domain-containing protein</fullName>
    </recommendedName>
</protein>
<name>A0ABV0EH93_9BURK</name>
<dbReference type="Proteomes" id="UP001482231">
    <property type="component" value="Unassembled WGS sequence"/>
</dbReference>
<evidence type="ECO:0008006" key="3">
    <source>
        <dbReference type="Google" id="ProtNLM"/>
    </source>
</evidence>